<evidence type="ECO:0000313" key="6">
    <source>
        <dbReference type="EMBL" id="MPM77395.1"/>
    </source>
</evidence>
<evidence type="ECO:0000259" key="5">
    <source>
        <dbReference type="PROSITE" id="PS50828"/>
    </source>
</evidence>
<name>A0A645CKD2_9ZZZZ</name>
<dbReference type="InterPro" id="IPR000432">
    <property type="entry name" value="DNA_mismatch_repair_MutS_C"/>
</dbReference>
<dbReference type="Pfam" id="PF20297">
    <property type="entry name" value="MSSS"/>
    <property type="match status" value="1"/>
</dbReference>
<dbReference type="GO" id="GO:0005524">
    <property type="term" value="F:ATP binding"/>
    <property type="evidence" value="ECO:0007669"/>
    <property type="project" value="UniProtKB-KW"/>
</dbReference>
<dbReference type="Pfam" id="PF01713">
    <property type="entry name" value="Smr"/>
    <property type="match status" value="1"/>
</dbReference>
<dbReference type="InterPro" id="IPR045076">
    <property type="entry name" value="MutS"/>
</dbReference>
<dbReference type="InterPro" id="IPR036063">
    <property type="entry name" value="Smr_dom_sf"/>
</dbReference>
<dbReference type="GO" id="GO:0140664">
    <property type="term" value="F:ATP-dependent DNA damage sensor activity"/>
    <property type="evidence" value="ECO:0007669"/>
    <property type="project" value="InterPro"/>
</dbReference>
<keyword evidence="2" id="KW-0067">ATP-binding</keyword>
<dbReference type="EC" id="3.1.-.-" evidence="6"/>
<dbReference type="PANTHER" id="PTHR48466:SF2">
    <property type="entry name" value="OS10G0509000 PROTEIN"/>
    <property type="match status" value="1"/>
</dbReference>
<feature type="domain" description="Smr" evidence="5">
    <location>
        <begin position="310"/>
        <end position="384"/>
    </location>
</feature>
<comment type="caution">
    <text evidence="6">The sequence shown here is derived from an EMBL/GenBank/DDBJ whole genome shotgun (WGS) entry which is preliminary data.</text>
</comment>
<dbReference type="Gene3D" id="3.30.1370.110">
    <property type="match status" value="1"/>
</dbReference>
<dbReference type="Gene3D" id="3.40.50.300">
    <property type="entry name" value="P-loop containing nucleotide triphosphate hydrolases"/>
    <property type="match status" value="1"/>
</dbReference>
<dbReference type="InterPro" id="IPR046893">
    <property type="entry name" value="MSSS"/>
</dbReference>
<keyword evidence="6" id="KW-0255">Endonuclease</keyword>
<dbReference type="AlphaFoldDB" id="A0A645CKD2"/>
<feature type="coiled-coil region" evidence="4">
    <location>
        <begin position="177"/>
        <end position="238"/>
    </location>
</feature>
<dbReference type="GO" id="GO:0030983">
    <property type="term" value="F:mismatched DNA binding"/>
    <property type="evidence" value="ECO:0007669"/>
    <property type="project" value="InterPro"/>
</dbReference>
<evidence type="ECO:0000256" key="3">
    <source>
        <dbReference type="ARBA" id="ARBA00023125"/>
    </source>
</evidence>
<dbReference type="Pfam" id="PF00488">
    <property type="entry name" value="MutS_V"/>
    <property type="match status" value="1"/>
</dbReference>
<dbReference type="SMART" id="SM00534">
    <property type="entry name" value="MUTSac"/>
    <property type="match status" value="1"/>
</dbReference>
<feature type="coiled-coil region" evidence="4">
    <location>
        <begin position="116"/>
        <end position="150"/>
    </location>
</feature>
<evidence type="ECO:0000256" key="1">
    <source>
        <dbReference type="ARBA" id="ARBA00022741"/>
    </source>
</evidence>
<protein>
    <submittedName>
        <fullName evidence="6">Endonuclease MutS2</fullName>
        <ecNumber evidence="6">3.1.-.-</ecNumber>
    </submittedName>
</protein>
<dbReference type="PROSITE" id="PS00486">
    <property type="entry name" value="DNA_MISMATCH_REPAIR_2"/>
    <property type="match status" value="1"/>
</dbReference>
<dbReference type="EMBL" id="VSSQ01027918">
    <property type="protein sequence ID" value="MPM77395.1"/>
    <property type="molecule type" value="Genomic_DNA"/>
</dbReference>
<gene>
    <name evidence="6" type="primary">mutS2_46</name>
    <name evidence="6" type="ORF">SDC9_124398</name>
</gene>
<sequence length="384" mass="43055">MILRSITTRSLVILDELGSGTDPVEGSAIARATLEYCLLHAALTLVTSHHGVLKQFAYAKQEVINASMEFNEHSHLPTFRVIQGLPGESHALDTARLMLLPDEVLTKAEQYLGSEAVQIGSIIKDLEAKRRELEREETEMHQRFLSLQREVKALQLKELRVKQRETQLKQEQTTSLNRFLLEKRKELENLVSDLKQGELTKTKTKSVKTFVQAIEERVRQSEDELHEAEEALDEYIQGEKVSLSEGMDVLCGTAKREGKILKDLGKGRFLVALGSMRMTLKASQLSVPKRQETKVSVLFQSSAAEPKLTLDVRGMTLEQAISALEIQIESALVHGMSTFSIIHGYGDGILSKGIGEYLRNQRSIKDHRFALPEDGGMGKTYVML</sequence>
<dbReference type="GO" id="GO:0004519">
    <property type="term" value="F:endonuclease activity"/>
    <property type="evidence" value="ECO:0007669"/>
    <property type="project" value="UniProtKB-KW"/>
</dbReference>
<proteinExistence type="predicted"/>
<dbReference type="PANTHER" id="PTHR48466">
    <property type="entry name" value="OS10G0509000 PROTEIN-RELATED"/>
    <property type="match status" value="1"/>
</dbReference>
<keyword evidence="4" id="KW-0175">Coiled coil</keyword>
<keyword evidence="3" id="KW-0238">DNA-binding</keyword>
<dbReference type="InterPro" id="IPR027417">
    <property type="entry name" value="P-loop_NTPase"/>
</dbReference>
<keyword evidence="6" id="KW-0378">Hydrolase</keyword>
<accession>A0A645CKD2</accession>
<dbReference type="SMART" id="SM00463">
    <property type="entry name" value="SMR"/>
    <property type="match status" value="1"/>
</dbReference>
<dbReference type="SUPFAM" id="SSF160443">
    <property type="entry name" value="SMR domain-like"/>
    <property type="match status" value="1"/>
</dbReference>
<dbReference type="SUPFAM" id="SSF52540">
    <property type="entry name" value="P-loop containing nucleoside triphosphate hydrolases"/>
    <property type="match status" value="1"/>
</dbReference>
<keyword evidence="6" id="KW-0540">Nuclease</keyword>
<dbReference type="PROSITE" id="PS50828">
    <property type="entry name" value="SMR"/>
    <property type="match status" value="1"/>
</dbReference>
<keyword evidence="1" id="KW-0547">Nucleotide-binding</keyword>
<evidence type="ECO:0000256" key="4">
    <source>
        <dbReference type="SAM" id="Coils"/>
    </source>
</evidence>
<organism evidence="6">
    <name type="scientific">bioreactor metagenome</name>
    <dbReference type="NCBI Taxonomy" id="1076179"/>
    <lineage>
        <taxon>unclassified sequences</taxon>
        <taxon>metagenomes</taxon>
        <taxon>ecological metagenomes</taxon>
    </lineage>
</organism>
<reference evidence="6" key="1">
    <citation type="submission" date="2019-08" db="EMBL/GenBank/DDBJ databases">
        <authorList>
            <person name="Kucharzyk K."/>
            <person name="Murdoch R.W."/>
            <person name="Higgins S."/>
            <person name="Loffler F."/>
        </authorList>
    </citation>
    <scope>NUCLEOTIDE SEQUENCE</scope>
</reference>
<dbReference type="InterPro" id="IPR002625">
    <property type="entry name" value="Smr_dom"/>
</dbReference>
<dbReference type="GO" id="GO:0016787">
    <property type="term" value="F:hydrolase activity"/>
    <property type="evidence" value="ECO:0007669"/>
    <property type="project" value="UniProtKB-KW"/>
</dbReference>
<evidence type="ECO:0000256" key="2">
    <source>
        <dbReference type="ARBA" id="ARBA00022840"/>
    </source>
</evidence>
<dbReference type="GO" id="GO:0006298">
    <property type="term" value="P:mismatch repair"/>
    <property type="evidence" value="ECO:0007669"/>
    <property type="project" value="InterPro"/>
</dbReference>